<name>A0A507C3T6_9FUNG</name>
<feature type="domain" description="Retrotransposon gag" evidence="2">
    <location>
        <begin position="23"/>
        <end position="104"/>
    </location>
</feature>
<dbReference type="EMBL" id="QEAN01000559">
    <property type="protein sequence ID" value="TPX32774.1"/>
    <property type="molecule type" value="Genomic_DNA"/>
</dbReference>
<keyword evidence="4" id="KW-1185">Reference proteome</keyword>
<feature type="signal peptide" evidence="1">
    <location>
        <begin position="1"/>
        <end position="21"/>
    </location>
</feature>
<feature type="chain" id="PRO_5021352801" description="Retrotransposon gag domain-containing protein" evidence="1">
    <location>
        <begin position="22"/>
        <end position="167"/>
    </location>
</feature>
<evidence type="ECO:0000259" key="2">
    <source>
        <dbReference type="Pfam" id="PF03732"/>
    </source>
</evidence>
<dbReference type="Pfam" id="PF03732">
    <property type="entry name" value="Retrotrans_gag"/>
    <property type="match status" value="1"/>
</dbReference>
<sequence length="167" mass="19390">MIRMKKKIVLLGTLMVKSACAWYEQWVKSHSRASGQITSTYAEFVKDLESTFKDKLEVTTCHKVFSSRQGTRSISDYAIEFRTLCSKAELEVDHQIDIFMKSLNSGIKAIWHPQTMPKILDEMVDQIRTTESLGFHQHPGHYPSFQMYLIWKNKRTFPNLNLVGILM</sequence>
<gene>
    <name evidence="3" type="ORF">SeMB42_g07573</name>
</gene>
<dbReference type="InterPro" id="IPR005162">
    <property type="entry name" value="Retrotrans_gag_dom"/>
</dbReference>
<evidence type="ECO:0000313" key="4">
    <source>
        <dbReference type="Proteomes" id="UP000317494"/>
    </source>
</evidence>
<protein>
    <recommendedName>
        <fullName evidence="2">Retrotransposon gag domain-containing protein</fullName>
    </recommendedName>
</protein>
<dbReference type="AlphaFoldDB" id="A0A507C3T6"/>
<dbReference type="VEuPathDB" id="FungiDB:SeMB42_g07573"/>
<proteinExistence type="predicted"/>
<accession>A0A507C3T6</accession>
<reference evidence="3 4" key="1">
    <citation type="journal article" date="2019" name="Sci. Rep.">
        <title>Comparative genomics of chytrid fungi reveal insights into the obligate biotrophic and pathogenic lifestyle of Synchytrium endobioticum.</title>
        <authorList>
            <person name="van de Vossenberg B.T.L.H."/>
            <person name="Warris S."/>
            <person name="Nguyen H.D.T."/>
            <person name="van Gent-Pelzer M.P.E."/>
            <person name="Joly D.L."/>
            <person name="van de Geest H.C."/>
            <person name="Bonants P.J.M."/>
            <person name="Smith D.S."/>
            <person name="Levesque C.A."/>
            <person name="van der Lee T.A.J."/>
        </authorList>
    </citation>
    <scope>NUCLEOTIDE SEQUENCE [LARGE SCALE GENOMIC DNA]</scope>
    <source>
        <strain evidence="3 4">MB42</strain>
    </source>
</reference>
<evidence type="ECO:0000256" key="1">
    <source>
        <dbReference type="SAM" id="SignalP"/>
    </source>
</evidence>
<organism evidence="3 4">
    <name type="scientific">Synchytrium endobioticum</name>
    <dbReference type="NCBI Taxonomy" id="286115"/>
    <lineage>
        <taxon>Eukaryota</taxon>
        <taxon>Fungi</taxon>
        <taxon>Fungi incertae sedis</taxon>
        <taxon>Chytridiomycota</taxon>
        <taxon>Chytridiomycota incertae sedis</taxon>
        <taxon>Chytridiomycetes</taxon>
        <taxon>Synchytriales</taxon>
        <taxon>Synchytriaceae</taxon>
        <taxon>Synchytrium</taxon>
    </lineage>
</organism>
<evidence type="ECO:0000313" key="3">
    <source>
        <dbReference type="EMBL" id="TPX32774.1"/>
    </source>
</evidence>
<dbReference type="Proteomes" id="UP000317494">
    <property type="component" value="Unassembled WGS sequence"/>
</dbReference>
<comment type="caution">
    <text evidence="3">The sequence shown here is derived from an EMBL/GenBank/DDBJ whole genome shotgun (WGS) entry which is preliminary data.</text>
</comment>
<keyword evidence="1" id="KW-0732">Signal</keyword>